<dbReference type="Proteomes" id="UP000646548">
    <property type="component" value="Unassembled WGS sequence"/>
</dbReference>
<comment type="subunit">
    <text evidence="5">Interacts with STAT3.</text>
</comment>
<evidence type="ECO:0000259" key="7">
    <source>
        <dbReference type="Pfam" id="PF07051"/>
    </source>
</evidence>
<reference evidence="8" key="1">
    <citation type="journal article" name="BMC Genomics">
        <title>Long-read sequencing and de novo genome assembly of marine medaka (Oryzias melastigma).</title>
        <authorList>
            <person name="Liang P."/>
            <person name="Saqib H.S.A."/>
            <person name="Ni X."/>
            <person name="Shen Y."/>
        </authorList>
    </citation>
    <scope>NUCLEOTIDE SEQUENCE</scope>
    <source>
        <strain evidence="8">Bigg-433</strain>
    </source>
</reference>
<comment type="subcellular location">
    <subcellularLocation>
        <location evidence="1 5">Endosome</location>
    </subcellularLocation>
</comment>
<dbReference type="GO" id="GO:0005768">
    <property type="term" value="C:endosome"/>
    <property type="evidence" value="ECO:0007669"/>
    <property type="project" value="UniProtKB-SubCell"/>
</dbReference>
<organism evidence="8 9">
    <name type="scientific">Oryzias melastigma</name>
    <name type="common">Marine medaka</name>
    <dbReference type="NCBI Taxonomy" id="30732"/>
    <lineage>
        <taxon>Eukaryota</taxon>
        <taxon>Metazoa</taxon>
        <taxon>Chordata</taxon>
        <taxon>Craniata</taxon>
        <taxon>Vertebrata</taxon>
        <taxon>Euteleostomi</taxon>
        <taxon>Actinopterygii</taxon>
        <taxon>Neopterygii</taxon>
        <taxon>Teleostei</taxon>
        <taxon>Neoteleostei</taxon>
        <taxon>Acanthomorphata</taxon>
        <taxon>Ovalentaria</taxon>
        <taxon>Atherinomorphae</taxon>
        <taxon>Beloniformes</taxon>
        <taxon>Adrianichthyidae</taxon>
        <taxon>Oryziinae</taxon>
        <taxon>Oryzias</taxon>
    </lineage>
</organism>
<accession>A0A834KZQ3</accession>
<evidence type="ECO:0000256" key="5">
    <source>
        <dbReference type="RuleBase" id="RU369066"/>
    </source>
</evidence>
<dbReference type="AlphaFoldDB" id="A0A834KZQ3"/>
<comment type="function">
    <text evidence="5">Maintains stem cell potency. Increases STAT3 phosphorylation and controls ERK phosphorylation. May act as a scaffold, increasing STAT3 recruitment onto endosomes.</text>
</comment>
<comment type="domain">
    <text evidence="5">The OCIA domain is necessary and sufficient for endosomal localization.</text>
</comment>
<proteinExistence type="inferred from homology"/>
<dbReference type="PANTHER" id="PTHR13336">
    <property type="entry name" value="OVARIAN CARCINOMA IMMUNOREACTIVE ANTIGEN"/>
    <property type="match status" value="1"/>
</dbReference>
<evidence type="ECO:0000256" key="4">
    <source>
        <dbReference type="ARBA" id="ARBA00040877"/>
    </source>
</evidence>
<evidence type="ECO:0000256" key="3">
    <source>
        <dbReference type="ARBA" id="ARBA00037952"/>
    </source>
</evidence>
<feature type="domain" description="OCIA" evidence="7">
    <location>
        <begin position="24"/>
        <end position="72"/>
    </location>
</feature>
<dbReference type="PANTHER" id="PTHR13336:SF4">
    <property type="entry name" value="OCIA DOMAIN-CONTAINING PROTEIN 1"/>
    <property type="match status" value="1"/>
</dbReference>
<feature type="region of interest" description="Disordered" evidence="6">
    <location>
        <begin position="245"/>
        <end position="269"/>
    </location>
</feature>
<evidence type="ECO:0000313" key="9">
    <source>
        <dbReference type="Proteomes" id="UP000646548"/>
    </source>
</evidence>
<gene>
    <name evidence="8" type="ORF">FQA47_003244</name>
</gene>
<sequence>MSSTSTGFPEEQRRTVAPAQLGVDYIPTIDERRVLKECNQESFFYRSVPFSVIGMAVTQALVSRGKVLSADLCFRSNQSQVDTDLFKPAGTLSASPRFGSLPKVAFAGFCGYLAGKMSYMKTCQEKFKRLENSPLGEILRQRSGMPPHASGAAQSELSDPDSQSFGTMFQAAEAPGSVSSSKDYGYSLDPPEQMGRMDDFSAPVQSYVDEEEPQRKSVLYEDLRLKNRENYEVTLIQKADTMIKTSQKEEPARPNKQVKKNVYGDAWEE</sequence>
<protein>
    <recommendedName>
        <fullName evidence="4 5">OCIA domain-containing protein 1</fullName>
    </recommendedName>
</protein>
<comment type="caution">
    <text evidence="8">The sequence shown here is derived from an EMBL/GenBank/DDBJ whole genome shotgun (WGS) entry which is preliminary data.</text>
</comment>
<comment type="similarity">
    <text evidence="3 5">Belongs to the OCIAD1 family.</text>
</comment>
<dbReference type="GO" id="GO:2000736">
    <property type="term" value="P:regulation of stem cell differentiation"/>
    <property type="evidence" value="ECO:0007669"/>
    <property type="project" value="UniProtKB-UniRule"/>
</dbReference>
<name>A0A834KZQ3_ORYME</name>
<evidence type="ECO:0000313" key="8">
    <source>
        <dbReference type="EMBL" id="KAF6738007.1"/>
    </source>
</evidence>
<dbReference type="EMBL" id="WKFB01000042">
    <property type="protein sequence ID" value="KAF6738007.1"/>
    <property type="molecule type" value="Genomic_DNA"/>
</dbReference>
<keyword evidence="2 5" id="KW-0967">Endosome</keyword>
<evidence type="ECO:0000256" key="1">
    <source>
        <dbReference type="ARBA" id="ARBA00004177"/>
    </source>
</evidence>
<dbReference type="InterPro" id="IPR009764">
    <property type="entry name" value="OCIA_dom"/>
</dbReference>
<feature type="region of interest" description="Disordered" evidence="6">
    <location>
        <begin position="140"/>
        <end position="164"/>
    </location>
</feature>
<dbReference type="Pfam" id="PF07051">
    <property type="entry name" value="OCIA"/>
    <property type="match status" value="2"/>
</dbReference>
<feature type="domain" description="OCIA" evidence="7">
    <location>
        <begin position="89"/>
        <end position="134"/>
    </location>
</feature>
<evidence type="ECO:0000256" key="6">
    <source>
        <dbReference type="SAM" id="MobiDB-lite"/>
    </source>
</evidence>
<feature type="compositionally biased region" description="Polar residues" evidence="6">
    <location>
        <begin position="152"/>
        <end position="164"/>
    </location>
</feature>
<dbReference type="InterPro" id="IPR040187">
    <property type="entry name" value="OCAD1/2"/>
</dbReference>
<evidence type="ECO:0000256" key="2">
    <source>
        <dbReference type="ARBA" id="ARBA00022753"/>
    </source>
</evidence>